<dbReference type="PROSITE" id="PS50082">
    <property type="entry name" value="WD_REPEATS_2"/>
    <property type="match status" value="2"/>
</dbReference>
<dbReference type="GO" id="GO:0007015">
    <property type="term" value="P:actin filament organization"/>
    <property type="evidence" value="ECO:0007669"/>
    <property type="project" value="TreeGrafter"/>
</dbReference>
<proteinExistence type="inferred from homology"/>
<dbReference type="InterPro" id="IPR015505">
    <property type="entry name" value="Coronin"/>
</dbReference>
<evidence type="ECO:0000259" key="10">
    <source>
        <dbReference type="SMART" id="SM01166"/>
    </source>
</evidence>
<dbReference type="Gene3D" id="2.130.10.10">
    <property type="entry name" value="YVTN repeat-like/Quinoprotein amine dehydrogenase"/>
    <property type="match status" value="1"/>
</dbReference>
<dbReference type="SUPFAM" id="SSF50978">
    <property type="entry name" value="WD40 repeat-like"/>
    <property type="match status" value="1"/>
</dbReference>
<keyword evidence="4 8" id="KW-0175">Coiled coil</keyword>
<gene>
    <name evidence="11" type="ORF">FNF28_07678</name>
    <name evidence="12" type="ORF">FNF31_03647</name>
</gene>
<dbReference type="SMART" id="SM01166">
    <property type="entry name" value="DUF1899"/>
    <property type="match status" value="1"/>
</dbReference>
<evidence type="ECO:0000256" key="3">
    <source>
        <dbReference type="ARBA" id="ARBA00022737"/>
    </source>
</evidence>
<evidence type="ECO:0000313" key="14">
    <source>
        <dbReference type="Proteomes" id="UP000325113"/>
    </source>
</evidence>
<sequence length="555" mass="58873">MSRIVRQSKYRHVFGEVDKTDNHYLGLELSTKTGDSYYAAASAKFFAVALRGGAGKTLVLPYEQHGKVPRDQPCLQGHHGDVTDLAFNPFNDNILASAGTDATIKLWEIPDGGLTEKMTEPLATMHGHGKDVTLLQWHPTASNVLASAARDMTVRIWDVENCTDKITIEGCFGGLISDIRWSFRGDLLAASCKDKIVRVFDPRVDSSKPISEVQAHEGAKVVNMVFLGHREQLVTTGFSRDSRREIKVWDPRAMTEPILKQELDQSAGVLMPFWDDDAGMLYIGGKGDGNIRYFEIVDEAGATSIYPVSETKSAESTKGLAMLPKRTVDVGRCETARFIKLLRDKAHLVSFTVPRKSDRFQDDIYPDTLAPEPSTTAEGWFGGATPEPKRMSMDPAKNGGATHASVSTTIRSAGKSAADVASAAAASSGAGGAAAAAGASSGASSGAAASSGEVTSLKAQVASLQAALDRAVAAKDAAEAKAKKAEGDAKTLEVQLRAAKEAAAVGPAAAAADGTIPESADEDVVAELAAVKEENETLKHQVAKLKKTVATLMDE</sequence>
<evidence type="ECO:0000256" key="7">
    <source>
        <dbReference type="RuleBase" id="RU280818"/>
    </source>
</evidence>
<dbReference type="InterPro" id="IPR015943">
    <property type="entry name" value="WD40/YVTN_repeat-like_dom_sf"/>
</dbReference>
<evidence type="ECO:0000313" key="13">
    <source>
        <dbReference type="Proteomes" id="UP000324907"/>
    </source>
</evidence>
<dbReference type="InterPro" id="IPR019775">
    <property type="entry name" value="WD40_repeat_CS"/>
</dbReference>
<feature type="repeat" description="WD" evidence="6">
    <location>
        <begin position="75"/>
        <end position="117"/>
    </location>
</feature>
<feature type="coiled-coil region" evidence="8">
    <location>
        <begin position="528"/>
        <end position="555"/>
    </location>
</feature>
<dbReference type="Pfam" id="PF00400">
    <property type="entry name" value="WD40"/>
    <property type="match status" value="3"/>
</dbReference>
<keyword evidence="2 6" id="KW-0853">WD repeat</keyword>
<name>A0A5A8DAW6_CAFRO</name>
<evidence type="ECO:0000256" key="4">
    <source>
        <dbReference type="ARBA" id="ARBA00023054"/>
    </source>
</evidence>
<dbReference type="PANTHER" id="PTHR10856:SF0">
    <property type="entry name" value="CORONIN"/>
    <property type="match status" value="1"/>
</dbReference>
<protein>
    <recommendedName>
        <fullName evidence="7">Coronin</fullName>
    </recommendedName>
</protein>
<evidence type="ECO:0000256" key="1">
    <source>
        <dbReference type="ARBA" id="ARBA00009482"/>
    </source>
</evidence>
<dbReference type="EMBL" id="VLTM01000033">
    <property type="protein sequence ID" value="KAA0161704.1"/>
    <property type="molecule type" value="Genomic_DNA"/>
</dbReference>
<feature type="coiled-coil region" evidence="8">
    <location>
        <begin position="454"/>
        <end position="502"/>
    </location>
</feature>
<dbReference type="Proteomes" id="UP000324907">
    <property type="component" value="Unassembled WGS sequence"/>
</dbReference>
<evidence type="ECO:0000256" key="5">
    <source>
        <dbReference type="ARBA" id="ARBA00023203"/>
    </source>
</evidence>
<keyword evidence="3 7" id="KW-0677">Repeat</keyword>
<reference evidence="13 14" key="1">
    <citation type="submission" date="2019-07" db="EMBL/GenBank/DDBJ databases">
        <title>Genomes of Cafeteria roenbergensis.</title>
        <authorList>
            <person name="Fischer M.G."/>
            <person name="Hackl T."/>
            <person name="Roman M."/>
        </authorList>
    </citation>
    <scope>NUCLEOTIDE SEQUENCE [LARGE SCALE GENOMIC DNA]</scope>
    <source>
        <strain evidence="12 14">Cflag</strain>
        <strain evidence="11 13">RCC970-E3</strain>
    </source>
</reference>
<accession>A0A5A8DAW6</accession>
<dbReference type="Pfam" id="PF08953">
    <property type="entry name" value="DUF1899"/>
    <property type="match status" value="1"/>
</dbReference>
<dbReference type="SMART" id="SM00320">
    <property type="entry name" value="WD40"/>
    <property type="match status" value="4"/>
</dbReference>
<dbReference type="PANTHER" id="PTHR10856">
    <property type="entry name" value="CORONIN"/>
    <property type="match status" value="1"/>
</dbReference>
<evidence type="ECO:0000256" key="8">
    <source>
        <dbReference type="SAM" id="Coils"/>
    </source>
</evidence>
<dbReference type="FunFam" id="2.130.10.10:FF:000502">
    <property type="entry name" value="Coronin"/>
    <property type="match status" value="1"/>
</dbReference>
<dbReference type="GO" id="GO:0051015">
    <property type="term" value="F:actin filament binding"/>
    <property type="evidence" value="ECO:0007669"/>
    <property type="project" value="TreeGrafter"/>
</dbReference>
<organism evidence="12 14">
    <name type="scientific">Cafeteria roenbergensis</name>
    <name type="common">Marine flagellate</name>
    <dbReference type="NCBI Taxonomy" id="33653"/>
    <lineage>
        <taxon>Eukaryota</taxon>
        <taxon>Sar</taxon>
        <taxon>Stramenopiles</taxon>
        <taxon>Bigyra</taxon>
        <taxon>Opalozoa</taxon>
        <taxon>Bicosoecida</taxon>
        <taxon>Cafeteriaceae</taxon>
        <taxon>Cafeteria</taxon>
    </lineage>
</organism>
<dbReference type="Gene3D" id="1.10.287.1490">
    <property type="match status" value="1"/>
</dbReference>
<dbReference type="InterPro" id="IPR036322">
    <property type="entry name" value="WD40_repeat_dom_sf"/>
</dbReference>
<evidence type="ECO:0000256" key="9">
    <source>
        <dbReference type="SAM" id="MobiDB-lite"/>
    </source>
</evidence>
<dbReference type="Proteomes" id="UP000325113">
    <property type="component" value="Unassembled WGS sequence"/>
</dbReference>
<evidence type="ECO:0000256" key="2">
    <source>
        <dbReference type="ARBA" id="ARBA00022574"/>
    </source>
</evidence>
<dbReference type="Pfam" id="PF16300">
    <property type="entry name" value="WD40_4"/>
    <property type="match status" value="1"/>
</dbReference>
<feature type="repeat" description="WD" evidence="6">
    <location>
        <begin position="125"/>
        <end position="161"/>
    </location>
</feature>
<comment type="similarity">
    <text evidence="1 7">Belongs to the WD repeat coronin family.</text>
</comment>
<feature type="domain" description="DUF1899" evidence="10">
    <location>
        <begin position="3"/>
        <end position="66"/>
    </location>
</feature>
<dbReference type="PROSITE" id="PS50294">
    <property type="entry name" value="WD_REPEATS_REGION"/>
    <property type="match status" value="2"/>
</dbReference>
<evidence type="ECO:0000256" key="6">
    <source>
        <dbReference type="PROSITE-ProRule" id="PRU00221"/>
    </source>
</evidence>
<dbReference type="InterPro" id="IPR001680">
    <property type="entry name" value="WD40_rpt"/>
</dbReference>
<evidence type="ECO:0000313" key="11">
    <source>
        <dbReference type="EMBL" id="KAA0146426.1"/>
    </source>
</evidence>
<comment type="caution">
    <text evidence="12">The sequence shown here is derived from an EMBL/GenBank/DDBJ whole genome shotgun (WGS) entry which is preliminary data.</text>
</comment>
<dbReference type="EMBL" id="VLTL01000310">
    <property type="protein sequence ID" value="KAA0146426.1"/>
    <property type="molecule type" value="Genomic_DNA"/>
</dbReference>
<dbReference type="InterPro" id="IPR015048">
    <property type="entry name" value="DUF1899"/>
</dbReference>
<keyword evidence="5" id="KW-0009">Actin-binding</keyword>
<dbReference type="AlphaFoldDB" id="A0A5A8DAW6"/>
<dbReference type="PROSITE" id="PS00678">
    <property type="entry name" value="WD_REPEATS_1"/>
    <property type="match status" value="2"/>
</dbReference>
<dbReference type="SMART" id="SM01167">
    <property type="entry name" value="DUF1900"/>
    <property type="match status" value="1"/>
</dbReference>
<feature type="region of interest" description="Disordered" evidence="9">
    <location>
        <begin position="362"/>
        <end position="405"/>
    </location>
</feature>
<evidence type="ECO:0000313" key="12">
    <source>
        <dbReference type="EMBL" id="KAA0161704.1"/>
    </source>
</evidence>